<evidence type="ECO:0000313" key="12">
    <source>
        <dbReference type="EMBL" id="QEG22474.1"/>
    </source>
</evidence>
<dbReference type="InterPro" id="IPR012336">
    <property type="entry name" value="Thioredoxin-like_fold"/>
</dbReference>
<keyword evidence="9" id="KW-0676">Redox-active center</keyword>
<keyword evidence="13" id="KW-1185">Reference proteome</keyword>
<keyword evidence="7 10" id="KW-0472">Membrane</keyword>
<evidence type="ECO:0000313" key="13">
    <source>
        <dbReference type="Proteomes" id="UP000322214"/>
    </source>
</evidence>
<dbReference type="PANTHER" id="PTHR34573">
    <property type="entry name" value="VKC DOMAIN-CONTAINING PROTEIN"/>
    <property type="match status" value="1"/>
</dbReference>
<feature type="transmembrane region" description="Helical" evidence="10">
    <location>
        <begin position="71"/>
        <end position="96"/>
    </location>
</feature>
<gene>
    <name evidence="12" type="ORF">MFFC18_23540</name>
</gene>
<dbReference type="Pfam" id="PF07884">
    <property type="entry name" value="VKOR"/>
    <property type="match status" value="1"/>
</dbReference>
<dbReference type="Proteomes" id="UP000322214">
    <property type="component" value="Chromosome"/>
</dbReference>
<dbReference type="CDD" id="cd10546">
    <property type="entry name" value="VKOR"/>
    <property type="match status" value="1"/>
</dbReference>
<dbReference type="KEGG" id="mff:MFFC18_23540"/>
<evidence type="ECO:0000256" key="8">
    <source>
        <dbReference type="ARBA" id="ARBA00023157"/>
    </source>
</evidence>
<evidence type="ECO:0000256" key="9">
    <source>
        <dbReference type="ARBA" id="ARBA00023284"/>
    </source>
</evidence>
<keyword evidence="5 10" id="KW-1133">Transmembrane helix</keyword>
<protein>
    <submittedName>
        <fullName evidence="12">Vitamin K epoxide reductase family protein</fullName>
    </submittedName>
</protein>
<feature type="transmembrane region" description="Helical" evidence="10">
    <location>
        <begin position="103"/>
        <end position="124"/>
    </location>
</feature>
<comment type="similarity">
    <text evidence="2">Belongs to the VKOR family.</text>
</comment>
<evidence type="ECO:0000256" key="3">
    <source>
        <dbReference type="ARBA" id="ARBA00022692"/>
    </source>
</evidence>
<organism evidence="12 13">
    <name type="scientific">Mariniblastus fucicola</name>
    <dbReference type="NCBI Taxonomy" id="980251"/>
    <lineage>
        <taxon>Bacteria</taxon>
        <taxon>Pseudomonadati</taxon>
        <taxon>Planctomycetota</taxon>
        <taxon>Planctomycetia</taxon>
        <taxon>Pirellulales</taxon>
        <taxon>Pirellulaceae</taxon>
        <taxon>Mariniblastus</taxon>
    </lineage>
</organism>
<dbReference type="InterPro" id="IPR012932">
    <property type="entry name" value="VKOR"/>
</dbReference>
<feature type="transmembrane region" description="Helical" evidence="10">
    <location>
        <begin position="130"/>
        <end position="152"/>
    </location>
</feature>
<name>A0A5B9P823_9BACT</name>
<dbReference type="Gene3D" id="1.20.1440.130">
    <property type="entry name" value="VKOR domain"/>
    <property type="match status" value="1"/>
</dbReference>
<dbReference type="RefSeq" id="WP_075086503.1">
    <property type="nucleotide sequence ID" value="NZ_LWSI01000057.1"/>
</dbReference>
<reference evidence="12 13" key="1">
    <citation type="submission" date="2019-08" db="EMBL/GenBank/DDBJ databases">
        <title>Deep-cultivation of Planctomycetes and their phenomic and genomic characterization uncovers novel biology.</title>
        <authorList>
            <person name="Wiegand S."/>
            <person name="Jogler M."/>
            <person name="Boedeker C."/>
            <person name="Pinto D."/>
            <person name="Vollmers J."/>
            <person name="Rivas-Marin E."/>
            <person name="Kohn T."/>
            <person name="Peeters S.H."/>
            <person name="Heuer A."/>
            <person name="Rast P."/>
            <person name="Oberbeckmann S."/>
            <person name="Bunk B."/>
            <person name="Jeske O."/>
            <person name="Meyerdierks A."/>
            <person name="Storesund J.E."/>
            <person name="Kallscheuer N."/>
            <person name="Luecker S."/>
            <person name="Lage O.M."/>
            <person name="Pohl T."/>
            <person name="Merkel B.J."/>
            <person name="Hornburger P."/>
            <person name="Mueller R.-W."/>
            <person name="Bruemmer F."/>
            <person name="Labrenz M."/>
            <person name="Spormann A.M."/>
            <person name="Op den Camp H."/>
            <person name="Overmann J."/>
            <person name="Amann R."/>
            <person name="Jetten M.S.M."/>
            <person name="Mascher T."/>
            <person name="Medema M.H."/>
            <person name="Devos D.P."/>
            <person name="Kaster A.-K."/>
            <person name="Ovreas L."/>
            <person name="Rohde M."/>
            <person name="Galperin M.Y."/>
            <person name="Jogler C."/>
        </authorList>
    </citation>
    <scope>NUCLEOTIDE SEQUENCE [LARGE SCALE GENOMIC DNA]</scope>
    <source>
        <strain evidence="12 13">FC18</strain>
    </source>
</reference>
<dbReference type="GO" id="GO:0048038">
    <property type="term" value="F:quinone binding"/>
    <property type="evidence" value="ECO:0007669"/>
    <property type="project" value="UniProtKB-KW"/>
</dbReference>
<dbReference type="GO" id="GO:0016491">
    <property type="term" value="F:oxidoreductase activity"/>
    <property type="evidence" value="ECO:0007669"/>
    <property type="project" value="UniProtKB-KW"/>
</dbReference>
<dbReference type="SMART" id="SM00756">
    <property type="entry name" value="VKc"/>
    <property type="match status" value="1"/>
</dbReference>
<accession>A0A5B9P823</accession>
<dbReference type="EMBL" id="CP042912">
    <property type="protein sequence ID" value="QEG22474.1"/>
    <property type="molecule type" value="Genomic_DNA"/>
</dbReference>
<dbReference type="STRING" id="980251.GCA_001642875_04841"/>
<keyword evidence="8" id="KW-1015">Disulfide bond</keyword>
<evidence type="ECO:0000256" key="5">
    <source>
        <dbReference type="ARBA" id="ARBA00022989"/>
    </source>
</evidence>
<sequence length="406" mass="43557">MNTSTSGPASDTSIDVPASWVRTTCLLLSTIALGVAVYLYSTSLAESGRPLGCGENSGCAEVLTSRWSQVFGIPVSIPAALVYGGVLATLAGFSFASVSQRSALWLAVTTLGIVLIMSAAWFVGLQVFHLEAICPWCMTEHGLGCAVGVLLLGSAIKNVGTKKIALPTMLASIMLVGLVGAQYFGEFSGPEAERMAAGENDSIEGEGDLRKIVLLDGKFQVTPSKVPVIGDPNSENVIVVLADYCCPHCRATHNYLLSGMEKYPDQFAVVMLPMPLNSDCNPHWGETKKRFLDSCKLARLALGVWKVEPEKFLEFDKWLFETKTPRPIAEATAKAKQMVDAANLESVLASDISIDELIEKNVNAYADSGAERIPVLLSPGFSSIVGRPGSEEELHEILVRDFNLKP</sequence>
<dbReference type="SUPFAM" id="SSF52833">
    <property type="entry name" value="Thioredoxin-like"/>
    <property type="match status" value="1"/>
</dbReference>
<evidence type="ECO:0000259" key="11">
    <source>
        <dbReference type="SMART" id="SM00756"/>
    </source>
</evidence>
<dbReference type="InterPro" id="IPR038354">
    <property type="entry name" value="VKOR_sf"/>
</dbReference>
<evidence type="ECO:0000256" key="2">
    <source>
        <dbReference type="ARBA" id="ARBA00006214"/>
    </source>
</evidence>
<evidence type="ECO:0000256" key="10">
    <source>
        <dbReference type="SAM" id="Phobius"/>
    </source>
</evidence>
<evidence type="ECO:0000256" key="6">
    <source>
        <dbReference type="ARBA" id="ARBA00023002"/>
    </source>
</evidence>
<evidence type="ECO:0000256" key="4">
    <source>
        <dbReference type="ARBA" id="ARBA00022719"/>
    </source>
</evidence>
<feature type="transmembrane region" description="Helical" evidence="10">
    <location>
        <begin position="20"/>
        <end position="41"/>
    </location>
</feature>
<keyword evidence="3 10" id="KW-0812">Transmembrane</keyword>
<dbReference type="InterPro" id="IPR036249">
    <property type="entry name" value="Thioredoxin-like_sf"/>
</dbReference>
<dbReference type="PANTHER" id="PTHR34573:SF1">
    <property type="entry name" value="VITAMIN K EPOXIDE REDUCTASE DOMAIN-CONTAINING PROTEIN"/>
    <property type="match status" value="1"/>
</dbReference>
<keyword evidence="4" id="KW-0874">Quinone</keyword>
<dbReference type="AlphaFoldDB" id="A0A5B9P823"/>
<dbReference type="Pfam" id="PF13462">
    <property type="entry name" value="Thioredoxin_4"/>
    <property type="match status" value="1"/>
</dbReference>
<comment type="subcellular location">
    <subcellularLocation>
        <location evidence="1">Membrane</location>
        <topology evidence="1">Multi-pass membrane protein</topology>
    </subcellularLocation>
</comment>
<feature type="transmembrane region" description="Helical" evidence="10">
    <location>
        <begin position="164"/>
        <end position="185"/>
    </location>
</feature>
<keyword evidence="6" id="KW-0560">Oxidoreductase</keyword>
<evidence type="ECO:0000256" key="7">
    <source>
        <dbReference type="ARBA" id="ARBA00023136"/>
    </source>
</evidence>
<evidence type="ECO:0000256" key="1">
    <source>
        <dbReference type="ARBA" id="ARBA00004141"/>
    </source>
</evidence>
<dbReference type="Gene3D" id="3.40.30.10">
    <property type="entry name" value="Glutaredoxin"/>
    <property type="match status" value="1"/>
</dbReference>
<feature type="domain" description="Vitamin K epoxide reductase" evidence="11">
    <location>
        <begin position="18"/>
        <end position="159"/>
    </location>
</feature>
<proteinExistence type="inferred from homology"/>
<dbReference type="GO" id="GO:0016020">
    <property type="term" value="C:membrane"/>
    <property type="evidence" value="ECO:0007669"/>
    <property type="project" value="UniProtKB-SubCell"/>
</dbReference>